<dbReference type="PANTHER" id="PTHR35303:SF5">
    <property type="entry name" value="OS02G0197800 PROTEIN"/>
    <property type="match status" value="1"/>
</dbReference>
<dbReference type="Gene3D" id="3.30.2020.30">
    <property type="match status" value="1"/>
</dbReference>
<accession>A0A1A8XNG1</accession>
<dbReference type="GO" id="GO:0046872">
    <property type="term" value="F:metal ion binding"/>
    <property type="evidence" value="ECO:0007669"/>
    <property type="project" value="UniProtKB-KW"/>
</dbReference>
<evidence type="ECO:0000256" key="3">
    <source>
        <dbReference type="SAM" id="MobiDB-lite"/>
    </source>
</evidence>
<keyword evidence="6" id="KW-1185">Reference proteome</keyword>
<evidence type="ECO:0000256" key="2">
    <source>
        <dbReference type="ARBA" id="ARBA00023004"/>
    </source>
</evidence>
<dbReference type="Proteomes" id="UP000199600">
    <property type="component" value="Unassembled WGS sequence"/>
</dbReference>
<dbReference type="RefSeq" id="WP_186410181.1">
    <property type="nucleotide sequence ID" value="NZ_FLQY01000064.1"/>
</dbReference>
<dbReference type="InterPro" id="IPR038492">
    <property type="entry name" value="GBBH-like_N_sf"/>
</dbReference>
<proteinExistence type="predicted"/>
<evidence type="ECO:0000259" key="4">
    <source>
        <dbReference type="Pfam" id="PF06155"/>
    </source>
</evidence>
<evidence type="ECO:0000313" key="6">
    <source>
        <dbReference type="Proteomes" id="UP000199600"/>
    </source>
</evidence>
<keyword evidence="1" id="KW-0479">Metal-binding</keyword>
<dbReference type="EMBL" id="FLQY01000064">
    <property type="protein sequence ID" value="SBT05488.1"/>
    <property type="molecule type" value="Genomic_DNA"/>
</dbReference>
<evidence type="ECO:0000313" key="5">
    <source>
        <dbReference type="EMBL" id="SBT05488.1"/>
    </source>
</evidence>
<feature type="domain" description="Gamma-butyrobetaine hydroxylase-like N-terminal" evidence="4">
    <location>
        <begin position="14"/>
        <end position="98"/>
    </location>
</feature>
<feature type="region of interest" description="Disordered" evidence="3">
    <location>
        <begin position="118"/>
        <end position="143"/>
    </location>
</feature>
<feature type="compositionally biased region" description="Basic and acidic residues" evidence="3">
    <location>
        <begin position="118"/>
        <end position="131"/>
    </location>
</feature>
<sequence>MAGLNPGTPIPVEIKLHNKSRIVELAFENDERYELTYEFLRVFTPSAEARGHGAGQETLQVGKRDVEIVTIEPVGNYAIKPVFSDGHESGLYSWDILYTLCANRDALWQAYLDKLKAEGGSRDPSECRPEATKPPPSCGSGKR</sequence>
<name>A0A1A8XNG1_9RHOO</name>
<dbReference type="InterPro" id="IPR010376">
    <property type="entry name" value="GBBH-like_N"/>
</dbReference>
<keyword evidence="2" id="KW-0408">Iron</keyword>
<reference evidence="5 6" key="1">
    <citation type="submission" date="2016-06" db="EMBL/GenBank/DDBJ databases">
        <authorList>
            <person name="Kjaerup R.B."/>
            <person name="Dalgaard T.S."/>
            <person name="Juul-Madsen H.R."/>
        </authorList>
    </citation>
    <scope>NUCLEOTIDE SEQUENCE [LARGE SCALE GENOMIC DNA]</scope>
    <source>
        <strain evidence="5">2</strain>
    </source>
</reference>
<dbReference type="AlphaFoldDB" id="A0A1A8XNG1"/>
<gene>
    <name evidence="5" type="ORF">PROAA_1560003</name>
</gene>
<protein>
    <recommendedName>
        <fullName evidence="4">Gamma-butyrobetaine hydroxylase-like N-terminal domain-containing protein</fullName>
    </recommendedName>
</protein>
<dbReference type="Pfam" id="PF06155">
    <property type="entry name" value="GBBH-like_N"/>
    <property type="match status" value="1"/>
</dbReference>
<dbReference type="PANTHER" id="PTHR35303">
    <property type="entry name" value="OS02G0197800 PROTEIN"/>
    <property type="match status" value="1"/>
</dbReference>
<evidence type="ECO:0000256" key="1">
    <source>
        <dbReference type="ARBA" id="ARBA00022723"/>
    </source>
</evidence>
<organism evidence="5 6">
    <name type="scientific">Candidatus Propionivibrio aalborgensis</name>
    <dbReference type="NCBI Taxonomy" id="1860101"/>
    <lineage>
        <taxon>Bacteria</taxon>
        <taxon>Pseudomonadati</taxon>
        <taxon>Pseudomonadota</taxon>
        <taxon>Betaproteobacteria</taxon>
        <taxon>Rhodocyclales</taxon>
        <taxon>Rhodocyclaceae</taxon>
        <taxon>Propionivibrio</taxon>
    </lineage>
</organism>